<keyword evidence="4" id="KW-1185">Reference proteome</keyword>
<evidence type="ECO:0000256" key="1">
    <source>
        <dbReference type="SAM" id="Phobius"/>
    </source>
</evidence>
<evidence type="ECO:0000259" key="2">
    <source>
        <dbReference type="Pfam" id="PF16289"/>
    </source>
</evidence>
<dbReference type="SUPFAM" id="SSF88723">
    <property type="entry name" value="PIN domain-like"/>
    <property type="match status" value="1"/>
</dbReference>
<gene>
    <name evidence="3" type="ORF">O9Z63_09835</name>
</gene>
<feature type="transmembrane region" description="Helical" evidence="1">
    <location>
        <begin position="298"/>
        <end position="315"/>
    </location>
</feature>
<dbReference type="InterPro" id="IPR029060">
    <property type="entry name" value="PIN-like_dom_sf"/>
</dbReference>
<dbReference type="Pfam" id="PF16289">
    <property type="entry name" value="PIN_12"/>
    <property type="match status" value="1"/>
</dbReference>
<organism evidence="3 4">
    <name type="scientific">Hymenobacter yonginensis</name>
    <dbReference type="NCBI Taxonomy" id="748197"/>
    <lineage>
        <taxon>Bacteria</taxon>
        <taxon>Pseudomonadati</taxon>
        <taxon>Bacteroidota</taxon>
        <taxon>Cytophagia</taxon>
        <taxon>Cytophagales</taxon>
        <taxon>Hymenobacteraceae</taxon>
        <taxon>Hymenobacter</taxon>
    </lineage>
</organism>
<accession>A0ABY7PUJ9</accession>
<dbReference type="Proteomes" id="UP001211872">
    <property type="component" value="Chromosome"/>
</dbReference>
<reference evidence="3 4" key="1">
    <citation type="journal article" date="2011" name="Int. J. Syst. Evol. Microbiol.">
        <title>Hymenobacter yonginensis sp. nov., isolated from a mesotrophic artificial lake.</title>
        <authorList>
            <person name="Joung Y."/>
            <person name="Cho S.H."/>
            <person name="Kim H."/>
            <person name="Kim S.B."/>
            <person name="Joh K."/>
        </authorList>
    </citation>
    <scope>NUCLEOTIDE SEQUENCE [LARGE SCALE GENOMIC DNA]</scope>
    <source>
        <strain evidence="3 4">KCTC 22745</strain>
    </source>
</reference>
<dbReference type="EMBL" id="CP115396">
    <property type="protein sequence ID" value="WBO86544.1"/>
    <property type="molecule type" value="Genomic_DNA"/>
</dbReference>
<evidence type="ECO:0000313" key="4">
    <source>
        <dbReference type="Proteomes" id="UP001211872"/>
    </source>
</evidence>
<evidence type="ECO:0000313" key="3">
    <source>
        <dbReference type="EMBL" id="WBO86544.1"/>
    </source>
</evidence>
<keyword evidence="1" id="KW-0812">Transmembrane</keyword>
<feature type="domain" description="DUF4935" evidence="2">
    <location>
        <begin position="3"/>
        <end position="169"/>
    </location>
</feature>
<name>A0ABY7PUJ9_9BACT</name>
<sequence length="443" mass="50870">MEIIIDTNIVYSDWMFRNADSTAFLEYVRRTNARIYVPQIVWDEVLNNYVNALKTKHKNYEDNSKLFGSILVDTPVLKIVNLDYDAEGQRYLTWLQRQFGYDNFKVISHGEFTARLAKRSMAKRRPFNGTSEREFKDSLVWETVLDFMSGVLGANDTELVFISNDSKAFGLDKKNTQSTKSISLDATRNDLHEHLIEDLMEYNVLDKKFSFYSTLGGFVSEHYAPIKGISPEGLIIFLKEKNEFRNLFYLIFKEKIKEINEAIAFANPRYIIGEVSIESDLLFSEIQQFFLFKNSNDIISVSGILFVAVGVGILYKTDIGAKSYLSNNNLIFEVKVLADYALGFNNLVIESMVVAPESKLEFNGSYVEKRKFVSSADSVVWKIIDNFYDSNINDIFKIEMLDFEKSIKNTKSIDLGVSKGNSKYIPNANASLLKIKKHKNKKR</sequence>
<keyword evidence="1" id="KW-1133">Transmembrane helix</keyword>
<dbReference type="RefSeq" id="WP_270129159.1">
    <property type="nucleotide sequence ID" value="NZ_CP115396.1"/>
</dbReference>
<keyword evidence="1" id="KW-0472">Membrane</keyword>
<proteinExistence type="predicted"/>
<protein>
    <submittedName>
        <fullName evidence="3">PIN domain-containing protein</fullName>
    </submittedName>
</protein>
<dbReference type="InterPro" id="IPR032557">
    <property type="entry name" value="DUF4935"/>
</dbReference>